<dbReference type="OrthoDB" id="28255at2759"/>
<keyword evidence="5" id="KW-0723">Serine/threonine-protein kinase</keyword>
<proteinExistence type="inferred from homology"/>
<dbReference type="InterPro" id="IPR000719">
    <property type="entry name" value="Prot_kinase_dom"/>
</dbReference>
<evidence type="ECO:0000313" key="8">
    <source>
        <dbReference type="Proteomes" id="UP000187209"/>
    </source>
</evidence>
<dbReference type="PROSITE" id="PS00107">
    <property type="entry name" value="PROTEIN_KINASE_ATP"/>
    <property type="match status" value="1"/>
</dbReference>
<dbReference type="EMBL" id="MPUH01001055">
    <property type="protein sequence ID" value="OMJ70779.1"/>
    <property type="molecule type" value="Genomic_DNA"/>
</dbReference>
<dbReference type="PANTHER" id="PTHR24346:SF75">
    <property type="entry name" value="AURORA KINASE"/>
    <property type="match status" value="1"/>
</dbReference>
<evidence type="ECO:0000256" key="3">
    <source>
        <dbReference type="ARBA" id="ARBA00022840"/>
    </source>
</evidence>
<protein>
    <recommendedName>
        <fullName evidence="6">Protein kinase domain-containing protein</fullName>
    </recommendedName>
</protein>
<evidence type="ECO:0000256" key="4">
    <source>
        <dbReference type="PROSITE-ProRule" id="PRU10141"/>
    </source>
</evidence>
<dbReference type="Proteomes" id="UP000187209">
    <property type="component" value="Unassembled WGS sequence"/>
</dbReference>
<evidence type="ECO:0000313" key="7">
    <source>
        <dbReference type="EMBL" id="OMJ70779.1"/>
    </source>
</evidence>
<dbReference type="SUPFAM" id="SSF56112">
    <property type="entry name" value="Protein kinase-like (PK-like)"/>
    <property type="match status" value="1"/>
</dbReference>
<dbReference type="InterPro" id="IPR011009">
    <property type="entry name" value="Kinase-like_dom_sf"/>
</dbReference>
<dbReference type="PROSITE" id="PS00108">
    <property type="entry name" value="PROTEIN_KINASE_ST"/>
    <property type="match status" value="1"/>
</dbReference>
<keyword evidence="8" id="KW-1185">Reference proteome</keyword>
<keyword evidence="5" id="KW-0418">Kinase</keyword>
<dbReference type="FunFam" id="1.10.510.10:FF:000571">
    <property type="entry name" value="Maternal embryonic leucine zipper kinase"/>
    <property type="match status" value="1"/>
</dbReference>
<comment type="caution">
    <text evidence="7">The sequence shown here is derived from an EMBL/GenBank/DDBJ whole genome shotgun (WGS) entry which is preliminary data.</text>
</comment>
<evidence type="ECO:0000256" key="5">
    <source>
        <dbReference type="RuleBase" id="RU000304"/>
    </source>
</evidence>
<dbReference type="GO" id="GO:0035556">
    <property type="term" value="P:intracellular signal transduction"/>
    <property type="evidence" value="ECO:0007669"/>
    <property type="project" value="TreeGrafter"/>
</dbReference>
<feature type="domain" description="Protein kinase" evidence="6">
    <location>
        <begin position="21"/>
        <end position="297"/>
    </location>
</feature>
<feature type="binding site" evidence="4">
    <location>
        <position position="49"/>
    </location>
    <ligand>
        <name>ATP</name>
        <dbReference type="ChEBI" id="CHEBI:30616"/>
    </ligand>
</feature>
<organism evidence="7 8">
    <name type="scientific">Stentor coeruleus</name>
    <dbReference type="NCBI Taxonomy" id="5963"/>
    <lineage>
        <taxon>Eukaryota</taxon>
        <taxon>Sar</taxon>
        <taxon>Alveolata</taxon>
        <taxon>Ciliophora</taxon>
        <taxon>Postciliodesmatophora</taxon>
        <taxon>Heterotrichea</taxon>
        <taxon>Heterotrichida</taxon>
        <taxon>Stentoridae</taxon>
        <taxon>Stentor</taxon>
    </lineage>
</organism>
<dbReference type="Pfam" id="PF00069">
    <property type="entry name" value="Pkinase"/>
    <property type="match status" value="1"/>
</dbReference>
<dbReference type="Gene3D" id="1.10.510.10">
    <property type="entry name" value="Transferase(Phosphotransferase) domain 1"/>
    <property type="match status" value="1"/>
</dbReference>
<evidence type="ECO:0000256" key="2">
    <source>
        <dbReference type="ARBA" id="ARBA00022741"/>
    </source>
</evidence>
<dbReference type="PANTHER" id="PTHR24346">
    <property type="entry name" value="MAP/MICROTUBULE AFFINITY-REGULATING KINASE"/>
    <property type="match status" value="1"/>
</dbReference>
<sequence length="468" mass="54107">MNSHLSDRNKVKMDFCTLDNYKVLRTLGSGGFSKVKLVEDENGSKFAAKILKNLGSQMQERMEDSLLSEVNNLKKLNHPNILNLVAIKENGVYAKRRNTPPRIVTYLIMELCSNGTLFDYVFKNGFMEESTARFYFKQILSALEACHNARICHRDIKPENVLFDEEYNVKLSDFGFSISMLGRSGSGYLGSEVGTQGYMAPELYLHKPYRGEMVDIFSLGVVLFIMRSYNPPFIKASLIDPYYSMLVNKEQKFWDFCCKNKSQDHFSPAFKRLIRGMMAYDPADRYSINDIKRSDWYNGPCVRPVINSIALPDTEKTRANIDKLIGVDRTKYSGRMYRAPFNMRTSSILNDDYVIKTITKEEIQYFKYSCILTFLEPNTIIDALVALFEETGSTFTPVTNELMMKVTTNELEYKMNFYRYEDQLVIYMRKLKGNEFDMHDVFVKLFDSIKDKEKENDLEAPDGLISSN</sequence>
<dbReference type="AlphaFoldDB" id="A0A1R2B201"/>
<accession>A0A1R2B201</accession>
<dbReference type="SMART" id="SM00220">
    <property type="entry name" value="S_TKc"/>
    <property type="match status" value="1"/>
</dbReference>
<keyword evidence="5" id="KW-0808">Transferase</keyword>
<keyword evidence="2 4" id="KW-0547">Nucleotide-binding</keyword>
<dbReference type="InterPro" id="IPR008271">
    <property type="entry name" value="Ser/Thr_kinase_AS"/>
</dbReference>
<dbReference type="GO" id="GO:0005524">
    <property type="term" value="F:ATP binding"/>
    <property type="evidence" value="ECO:0007669"/>
    <property type="project" value="UniProtKB-UniRule"/>
</dbReference>
<dbReference type="GO" id="GO:0005737">
    <property type="term" value="C:cytoplasm"/>
    <property type="evidence" value="ECO:0007669"/>
    <property type="project" value="TreeGrafter"/>
</dbReference>
<dbReference type="PROSITE" id="PS50011">
    <property type="entry name" value="PROTEIN_KINASE_DOM"/>
    <property type="match status" value="1"/>
</dbReference>
<name>A0A1R2B201_9CILI</name>
<dbReference type="GO" id="GO:0004674">
    <property type="term" value="F:protein serine/threonine kinase activity"/>
    <property type="evidence" value="ECO:0007669"/>
    <property type="project" value="UniProtKB-KW"/>
</dbReference>
<evidence type="ECO:0000256" key="1">
    <source>
        <dbReference type="ARBA" id="ARBA00011245"/>
    </source>
</evidence>
<keyword evidence="3 4" id="KW-0067">ATP-binding</keyword>
<evidence type="ECO:0000259" key="6">
    <source>
        <dbReference type="PROSITE" id="PS50011"/>
    </source>
</evidence>
<dbReference type="InterPro" id="IPR017441">
    <property type="entry name" value="Protein_kinase_ATP_BS"/>
</dbReference>
<comment type="subunit">
    <text evidence="1">Monomer.</text>
</comment>
<comment type="similarity">
    <text evidence="5">Belongs to the protein kinase superfamily.</text>
</comment>
<gene>
    <name evidence="7" type="ORF">SteCoe_31175</name>
</gene>
<reference evidence="7 8" key="1">
    <citation type="submission" date="2016-11" db="EMBL/GenBank/DDBJ databases">
        <title>The macronuclear genome of Stentor coeruleus: a giant cell with tiny introns.</title>
        <authorList>
            <person name="Slabodnick M."/>
            <person name="Ruby J.G."/>
            <person name="Reiff S.B."/>
            <person name="Swart E.C."/>
            <person name="Gosai S."/>
            <person name="Prabakaran S."/>
            <person name="Witkowska E."/>
            <person name="Larue G.E."/>
            <person name="Fisher S."/>
            <person name="Freeman R.M."/>
            <person name="Gunawardena J."/>
            <person name="Chu W."/>
            <person name="Stover N.A."/>
            <person name="Gregory B.D."/>
            <person name="Nowacki M."/>
            <person name="Derisi J."/>
            <person name="Roy S.W."/>
            <person name="Marshall W.F."/>
            <person name="Sood P."/>
        </authorList>
    </citation>
    <scope>NUCLEOTIDE SEQUENCE [LARGE SCALE GENOMIC DNA]</scope>
    <source>
        <strain evidence="7">WM001</strain>
    </source>
</reference>